<evidence type="ECO:0000313" key="1">
    <source>
        <dbReference type="Proteomes" id="UP000504608"/>
    </source>
</evidence>
<gene>
    <name evidence="2" type="primary">LOC111484319</name>
</gene>
<organism evidence="1 2">
    <name type="scientific">Cucurbita maxima</name>
    <name type="common">Pumpkin</name>
    <name type="synonym">Winter squash</name>
    <dbReference type="NCBI Taxonomy" id="3661"/>
    <lineage>
        <taxon>Eukaryota</taxon>
        <taxon>Viridiplantae</taxon>
        <taxon>Streptophyta</taxon>
        <taxon>Embryophyta</taxon>
        <taxon>Tracheophyta</taxon>
        <taxon>Spermatophyta</taxon>
        <taxon>Magnoliopsida</taxon>
        <taxon>eudicotyledons</taxon>
        <taxon>Gunneridae</taxon>
        <taxon>Pentapetalae</taxon>
        <taxon>rosids</taxon>
        <taxon>fabids</taxon>
        <taxon>Cucurbitales</taxon>
        <taxon>Cucurbitaceae</taxon>
        <taxon>Cucurbiteae</taxon>
        <taxon>Cucurbita</taxon>
    </lineage>
</organism>
<name>A0A6J1JBS2_CUCMA</name>
<accession>A0A6J1JBS2</accession>
<dbReference type="Proteomes" id="UP000504608">
    <property type="component" value="Unplaced"/>
</dbReference>
<protein>
    <submittedName>
        <fullName evidence="2">Uncharacterized protein LOC111484319</fullName>
    </submittedName>
</protein>
<dbReference type="GeneID" id="111484319"/>
<evidence type="ECO:0000313" key="2">
    <source>
        <dbReference type="RefSeq" id="XP_022986641.1"/>
    </source>
</evidence>
<reference evidence="2" key="1">
    <citation type="submission" date="2025-08" db="UniProtKB">
        <authorList>
            <consortium name="RefSeq"/>
        </authorList>
    </citation>
    <scope>IDENTIFICATION</scope>
    <source>
        <tissue evidence="2">Young leaves</tissue>
    </source>
</reference>
<dbReference type="AlphaFoldDB" id="A0A6J1JBS2"/>
<dbReference type="KEGG" id="cmax:111484319"/>
<sequence>MGDGILVWICHYRMVRLGMELICSCNAPIGLLSTDCCVLLCPIFFSLRLVLWSTTENCAVEDRSMDRLGMREMSCCPAFEMFWDGGKEIIGTCFDLWRKSEIPLVSQADG</sequence>
<dbReference type="RefSeq" id="XP_022986641.1">
    <property type="nucleotide sequence ID" value="XM_023130873.1"/>
</dbReference>
<proteinExistence type="predicted"/>
<keyword evidence="1" id="KW-1185">Reference proteome</keyword>